<dbReference type="InterPro" id="IPR036388">
    <property type="entry name" value="WH-like_DNA-bd_sf"/>
</dbReference>
<dbReference type="InterPro" id="IPR036390">
    <property type="entry name" value="WH_DNA-bd_sf"/>
</dbReference>
<dbReference type="SMART" id="SM00345">
    <property type="entry name" value="HTH_GNTR"/>
    <property type="match status" value="1"/>
</dbReference>
<keyword evidence="6" id="KW-1185">Reference proteome</keyword>
<dbReference type="CDD" id="cd07377">
    <property type="entry name" value="WHTH_GntR"/>
    <property type="match status" value="1"/>
</dbReference>
<dbReference type="PROSITE" id="PS50949">
    <property type="entry name" value="HTH_GNTR"/>
    <property type="match status" value="1"/>
</dbReference>
<dbReference type="EMBL" id="CP018632">
    <property type="protein sequence ID" value="ASJ76105.1"/>
    <property type="molecule type" value="Genomic_DNA"/>
</dbReference>
<dbReference type="InterPro" id="IPR000524">
    <property type="entry name" value="Tscrpt_reg_HTH_GntR"/>
</dbReference>
<dbReference type="Gene3D" id="1.10.10.10">
    <property type="entry name" value="Winged helix-like DNA-binding domain superfamily/Winged helix DNA-binding domain"/>
    <property type="match status" value="1"/>
</dbReference>
<dbReference type="PANTHER" id="PTHR43537">
    <property type="entry name" value="TRANSCRIPTIONAL REGULATOR, GNTR FAMILY"/>
    <property type="match status" value="1"/>
</dbReference>
<organism evidence="5 6">
    <name type="scientific">Granulosicoccus antarcticus IMCC3135</name>
    <dbReference type="NCBI Taxonomy" id="1192854"/>
    <lineage>
        <taxon>Bacteria</taxon>
        <taxon>Pseudomonadati</taxon>
        <taxon>Pseudomonadota</taxon>
        <taxon>Gammaproteobacteria</taxon>
        <taxon>Chromatiales</taxon>
        <taxon>Granulosicoccaceae</taxon>
        <taxon>Granulosicoccus</taxon>
    </lineage>
</organism>
<dbReference type="GO" id="GO:0003700">
    <property type="term" value="F:DNA-binding transcription factor activity"/>
    <property type="evidence" value="ECO:0007669"/>
    <property type="project" value="InterPro"/>
</dbReference>
<feature type="domain" description="HTH gntR-type" evidence="4">
    <location>
        <begin position="15"/>
        <end position="83"/>
    </location>
</feature>
<accession>A0A2Z2P053</accession>
<dbReference type="SUPFAM" id="SSF46785">
    <property type="entry name" value="Winged helix' DNA-binding domain"/>
    <property type="match status" value="1"/>
</dbReference>
<dbReference type="InterPro" id="IPR011711">
    <property type="entry name" value="GntR_C"/>
</dbReference>
<evidence type="ECO:0000259" key="4">
    <source>
        <dbReference type="PROSITE" id="PS50949"/>
    </source>
</evidence>
<keyword evidence="3" id="KW-0804">Transcription</keyword>
<evidence type="ECO:0000313" key="6">
    <source>
        <dbReference type="Proteomes" id="UP000250079"/>
    </source>
</evidence>
<dbReference type="KEGG" id="gai:IMCC3135_30280"/>
<protein>
    <submittedName>
        <fullName evidence="5">L-lactate dehydrogenase operon regulatory protein</fullName>
    </submittedName>
</protein>
<dbReference type="OrthoDB" id="5450856at2"/>
<dbReference type="SMART" id="SM00895">
    <property type="entry name" value="FCD"/>
    <property type="match status" value="1"/>
</dbReference>
<keyword evidence="2" id="KW-0238">DNA-binding</keyword>
<dbReference type="PANTHER" id="PTHR43537:SF5">
    <property type="entry name" value="UXU OPERON TRANSCRIPTIONAL REGULATOR"/>
    <property type="match status" value="1"/>
</dbReference>
<evidence type="ECO:0000256" key="1">
    <source>
        <dbReference type="ARBA" id="ARBA00023015"/>
    </source>
</evidence>
<dbReference type="Gene3D" id="1.20.120.530">
    <property type="entry name" value="GntR ligand-binding domain-like"/>
    <property type="match status" value="1"/>
</dbReference>
<dbReference type="Pfam" id="PF07729">
    <property type="entry name" value="FCD"/>
    <property type="match status" value="1"/>
</dbReference>
<dbReference type="GO" id="GO:0003677">
    <property type="term" value="F:DNA binding"/>
    <property type="evidence" value="ECO:0007669"/>
    <property type="project" value="UniProtKB-KW"/>
</dbReference>
<name>A0A2Z2P053_9GAMM</name>
<dbReference type="SUPFAM" id="SSF48008">
    <property type="entry name" value="GntR ligand-binding domain-like"/>
    <property type="match status" value="1"/>
</dbReference>
<proteinExistence type="predicted"/>
<gene>
    <name evidence="5" type="primary">lldR</name>
    <name evidence="5" type="ORF">IMCC3135_30280</name>
</gene>
<evidence type="ECO:0000256" key="2">
    <source>
        <dbReference type="ARBA" id="ARBA00023125"/>
    </source>
</evidence>
<dbReference type="Proteomes" id="UP000250079">
    <property type="component" value="Chromosome"/>
</dbReference>
<reference evidence="5 6" key="1">
    <citation type="submission" date="2016-12" db="EMBL/GenBank/DDBJ databases">
        <authorList>
            <person name="Song W.-J."/>
            <person name="Kurnit D.M."/>
        </authorList>
    </citation>
    <scope>NUCLEOTIDE SEQUENCE [LARGE SCALE GENOMIC DNA]</scope>
    <source>
        <strain evidence="5 6">IMCC3135</strain>
    </source>
</reference>
<dbReference type="Pfam" id="PF00392">
    <property type="entry name" value="GntR"/>
    <property type="match status" value="1"/>
</dbReference>
<evidence type="ECO:0000256" key="3">
    <source>
        <dbReference type="ARBA" id="ARBA00023163"/>
    </source>
</evidence>
<dbReference type="AlphaFoldDB" id="A0A2Z2P053"/>
<keyword evidence="1" id="KW-0805">Transcription regulation</keyword>
<dbReference type="InterPro" id="IPR008920">
    <property type="entry name" value="TF_FadR/GntR_C"/>
</dbReference>
<dbReference type="PRINTS" id="PR00035">
    <property type="entry name" value="HTHGNTR"/>
</dbReference>
<evidence type="ECO:0000313" key="5">
    <source>
        <dbReference type="EMBL" id="ASJ76105.1"/>
    </source>
</evidence>
<sequence length="238" mass="26801">MIQTHLKIHQTGVKRENSEGALIQLQAYIAQGDFDLNDRLPAERELCETLGLARSELRKAFAILESEGVIWRHVGRGTFVGNGHGKGAEFLSIAAIAKRTTPREVMHARLVLEPMLAREAALHATAEHVEQLHDSCIKAREAVAWRQYESIDNQFHSLVAEATQNTPLITMYEQLNALRRTIVWGRLNRRTEEPTPAHHSFAEHEAIFAAIEQRDTDSAQAKMKFHLLAVSEDLFPTA</sequence>